<evidence type="ECO:0000313" key="1">
    <source>
        <dbReference type="Proteomes" id="UP000235220"/>
    </source>
</evidence>
<gene>
    <name evidence="2" type="primary">LOC118347664</name>
</gene>
<accession>A0A6P9ELM3</accession>
<name>A0A6P9ELM3_JUGRE</name>
<sequence>MVMADETYGAKFLKLPLEARRLDDALWAYWTAFKAPIEMSPYRLVYGKAYHLPTELEHRAYWATRTLNFDLQAAGENRILQINKMDEFRNDVYENARIYKDKTKRWHDKHILIRELEVGQKVLLFNSRLRLFRGKLCSWWSGPFVVTHAFPYGAVEVHHETKDTFKVNG</sequence>
<protein>
    <submittedName>
        <fullName evidence="2">Uncharacterized protein LOC118347664</fullName>
    </submittedName>
</protein>
<keyword evidence="1" id="KW-1185">Reference proteome</keyword>
<dbReference type="InParanoid" id="A0A6P9ELM3"/>
<dbReference type="GeneID" id="118347664"/>
<dbReference type="Proteomes" id="UP000235220">
    <property type="component" value="Chromosome 2"/>
</dbReference>
<dbReference type="KEGG" id="jre:118347664"/>
<reference evidence="2" key="1">
    <citation type="submission" date="2025-08" db="UniProtKB">
        <authorList>
            <consortium name="RefSeq"/>
        </authorList>
    </citation>
    <scope>IDENTIFICATION</scope>
    <source>
        <tissue evidence="2">Leaves</tissue>
    </source>
</reference>
<organism evidence="1 2">
    <name type="scientific">Juglans regia</name>
    <name type="common">English walnut</name>
    <dbReference type="NCBI Taxonomy" id="51240"/>
    <lineage>
        <taxon>Eukaryota</taxon>
        <taxon>Viridiplantae</taxon>
        <taxon>Streptophyta</taxon>
        <taxon>Embryophyta</taxon>
        <taxon>Tracheophyta</taxon>
        <taxon>Spermatophyta</taxon>
        <taxon>Magnoliopsida</taxon>
        <taxon>eudicotyledons</taxon>
        <taxon>Gunneridae</taxon>
        <taxon>Pentapetalae</taxon>
        <taxon>rosids</taxon>
        <taxon>fabids</taxon>
        <taxon>Fagales</taxon>
        <taxon>Juglandaceae</taxon>
        <taxon>Juglans</taxon>
    </lineage>
</organism>
<dbReference type="OrthoDB" id="1723222at2759"/>
<dbReference type="RefSeq" id="XP_035543572.1">
    <property type="nucleotide sequence ID" value="XM_035687679.1"/>
</dbReference>
<proteinExistence type="predicted"/>
<evidence type="ECO:0000313" key="2">
    <source>
        <dbReference type="RefSeq" id="XP_035543572.1"/>
    </source>
</evidence>
<dbReference type="AlphaFoldDB" id="A0A6P9ELM3"/>